<name>A0A848D3A6_ANEAE</name>
<dbReference type="Pfam" id="PF25997">
    <property type="entry name" value="BSH_YhbJ"/>
    <property type="match status" value="1"/>
</dbReference>
<keyword evidence="5" id="KW-0472">Membrane</keyword>
<protein>
    <submittedName>
        <fullName evidence="7">HlyD family efflux transporter periplasmic adaptor subunit</fullName>
    </submittedName>
</protein>
<dbReference type="InterPro" id="IPR058635">
    <property type="entry name" value="BSH_YhbJ"/>
</dbReference>
<evidence type="ECO:0000313" key="8">
    <source>
        <dbReference type="Proteomes" id="UP000561326"/>
    </source>
</evidence>
<dbReference type="AlphaFoldDB" id="A0A848D3A6"/>
<dbReference type="InterPro" id="IPR050739">
    <property type="entry name" value="MFP"/>
</dbReference>
<comment type="similarity">
    <text evidence="2">Belongs to the membrane fusion protein (MFP) (TC 8.A.1) family.</text>
</comment>
<comment type="caution">
    <text evidence="7">The sequence shown here is derived from an EMBL/GenBank/DDBJ whole genome shotgun (WGS) entry which is preliminary data.</text>
</comment>
<dbReference type="Gene3D" id="2.40.50.100">
    <property type="match status" value="1"/>
</dbReference>
<proteinExistence type="inferred from homology"/>
<evidence type="ECO:0000256" key="1">
    <source>
        <dbReference type="ARBA" id="ARBA00004167"/>
    </source>
</evidence>
<keyword evidence="4" id="KW-1133">Transmembrane helix</keyword>
<sequence length="212" mass="22890">MRRLGINIIVMLCLLAVIAGGGYYVTQQVNYVKTDNARVLADMETVSAPENGRLDTWSAQTGEQVKAGTLLGMEKAIAAKPHDELKAPIEGTVLKTNALPGQMVAQKQPLAMIADMKKMYILAYIDETQIGDVGVGNTVDVYLDAYSGTKFSGEVSEIGYEAGNFLQGGQFSHQKGGTPSKEIKRVPVKITVDDFYGNYVALGMNATVKIHK</sequence>
<reference evidence="7 8" key="1">
    <citation type="submission" date="2020-04" db="EMBL/GenBank/DDBJ databases">
        <authorList>
            <person name="Hitch T.C.A."/>
            <person name="Wylensek D."/>
            <person name="Clavel T."/>
        </authorList>
    </citation>
    <scope>NUCLEOTIDE SEQUENCE [LARGE SCALE GENOMIC DNA]</scope>
    <source>
        <strain evidence="7 8">WB01_D5_05</strain>
    </source>
</reference>
<evidence type="ECO:0000256" key="4">
    <source>
        <dbReference type="ARBA" id="ARBA00022989"/>
    </source>
</evidence>
<dbReference type="PANTHER" id="PTHR30386">
    <property type="entry name" value="MEMBRANE FUSION SUBUNIT OF EMRAB-TOLC MULTIDRUG EFFLUX PUMP"/>
    <property type="match status" value="1"/>
</dbReference>
<evidence type="ECO:0000256" key="3">
    <source>
        <dbReference type="ARBA" id="ARBA00022692"/>
    </source>
</evidence>
<dbReference type="SUPFAM" id="SSF51230">
    <property type="entry name" value="Single hybrid motif"/>
    <property type="match status" value="1"/>
</dbReference>
<evidence type="ECO:0000259" key="6">
    <source>
        <dbReference type="Pfam" id="PF25997"/>
    </source>
</evidence>
<dbReference type="RefSeq" id="WP_168976185.1">
    <property type="nucleotide sequence ID" value="NZ_JABAGO010000047.1"/>
</dbReference>
<gene>
    <name evidence="7" type="ORF">HF838_19890</name>
</gene>
<organism evidence="7 8">
    <name type="scientific">Aneurinibacillus aneurinilyticus</name>
    <name type="common">Bacillus aneurinolyticus</name>
    <dbReference type="NCBI Taxonomy" id="1391"/>
    <lineage>
        <taxon>Bacteria</taxon>
        <taxon>Bacillati</taxon>
        <taxon>Bacillota</taxon>
        <taxon>Bacilli</taxon>
        <taxon>Bacillales</taxon>
        <taxon>Paenibacillaceae</taxon>
        <taxon>Aneurinibacillus group</taxon>
        <taxon>Aneurinibacillus</taxon>
    </lineage>
</organism>
<evidence type="ECO:0000256" key="2">
    <source>
        <dbReference type="ARBA" id="ARBA00009477"/>
    </source>
</evidence>
<accession>A0A848D3A6</accession>
<dbReference type="InterPro" id="IPR011053">
    <property type="entry name" value="Single_hybrid_motif"/>
</dbReference>
<dbReference type="Proteomes" id="UP000561326">
    <property type="component" value="Unassembled WGS sequence"/>
</dbReference>
<dbReference type="EMBL" id="JABAGO010000047">
    <property type="protein sequence ID" value="NMF00487.1"/>
    <property type="molecule type" value="Genomic_DNA"/>
</dbReference>
<dbReference type="Gene3D" id="2.40.30.170">
    <property type="match status" value="1"/>
</dbReference>
<evidence type="ECO:0000256" key="5">
    <source>
        <dbReference type="ARBA" id="ARBA00023136"/>
    </source>
</evidence>
<evidence type="ECO:0000313" key="7">
    <source>
        <dbReference type="EMBL" id="NMF00487.1"/>
    </source>
</evidence>
<keyword evidence="3" id="KW-0812">Transmembrane</keyword>
<dbReference type="GO" id="GO:0016020">
    <property type="term" value="C:membrane"/>
    <property type="evidence" value="ECO:0007669"/>
    <property type="project" value="UniProtKB-SubCell"/>
</dbReference>
<feature type="domain" description="YhbJ barrel-sandwich hybrid" evidence="6">
    <location>
        <begin position="42"/>
        <end position="115"/>
    </location>
</feature>
<dbReference type="PANTHER" id="PTHR30386:SF26">
    <property type="entry name" value="TRANSPORT PROTEIN COMB"/>
    <property type="match status" value="1"/>
</dbReference>
<comment type="subcellular location">
    <subcellularLocation>
        <location evidence="1">Membrane</location>
        <topology evidence="1">Single-pass membrane protein</topology>
    </subcellularLocation>
</comment>